<dbReference type="Gene3D" id="1.10.10.10">
    <property type="entry name" value="Winged helix-like DNA-binding domain superfamily/Winged helix DNA-binding domain"/>
    <property type="match status" value="1"/>
</dbReference>
<sequence length="91" mass="10642">MEYTTFLNKGGLILITLYRNGGSAFESELKELTRFSPGTIQTWKERLKEKGYIEVVKVKNKVYIKLTQKGREMAERLITLDTRIEEIVEEQ</sequence>
<dbReference type="SUPFAM" id="SSF46785">
    <property type="entry name" value="Winged helix' DNA-binding domain"/>
    <property type="match status" value="1"/>
</dbReference>
<dbReference type="AlphaFoldDB" id="C4KHZ2"/>
<dbReference type="EMBL" id="CP001402">
    <property type="protein sequence ID" value="ACR42206.1"/>
    <property type="molecule type" value="Genomic_DNA"/>
</dbReference>
<name>C4KHZ2_SACI6</name>
<dbReference type="KEGG" id="sid:M164_1606"/>
<protein>
    <submittedName>
        <fullName evidence="1">Uncharacterized protein</fullName>
    </submittedName>
</protein>
<evidence type="ECO:0000313" key="1">
    <source>
        <dbReference type="EMBL" id="ACR42206.1"/>
    </source>
</evidence>
<dbReference type="GeneID" id="84062809"/>
<dbReference type="RefSeq" id="WP_012735986.1">
    <property type="nucleotide sequence ID" value="NC_012726.1"/>
</dbReference>
<dbReference type="Proteomes" id="UP000001479">
    <property type="component" value="Chromosome"/>
</dbReference>
<gene>
    <name evidence="1" type="ordered locus">M164_1606</name>
</gene>
<evidence type="ECO:0000313" key="2">
    <source>
        <dbReference type="Proteomes" id="UP000001479"/>
    </source>
</evidence>
<accession>C4KHZ2</accession>
<organism evidence="1 2">
    <name type="scientific">Saccharolobus islandicus (strain M.16.4 / Kamchatka #3)</name>
    <name type="common">Sulfolobus islandicus</name>
    <dbReference type="NCBI Taxonomy" id="426118"/>
    <lineage>
        <taxon>Archaea</taxon>
        <taxon>Thermoproteota</taxon>
        <taxon>Thermoprotei</taxon>
        <taxon>Sulfolobales</taxon>
        <taxon>Sulfolobaceae</taxon>
        <taxon>Saccharolobus</taxon>
    </lineage>
</organism>
<dbReference type="InterPro" id="IPR036390">
    <property type="entry name" value="WH_DNA-bd_sf"/>
</dbReference>
<reference evidence="1 2" key="1">
    <citation type="journal article" date="2009" name="Proc. Natl. Acad. Sci. U.S.A.">
        <title>Biogeography of the Sulfolobus islandicus pan-genome.</title>
        <authorList>
            <person name="Reno M.L."/>
            <person name="Held N.L."/>
            <person name="Fields C.J."/>
            <person name="Burke P.V."/>
            <person name="Whitaker R.J."/>
        </authorList>
    </citation>
    <scope>NUCLEOTIDE SEQUENCE [LARGE SCALE GENOMIC DNA]</scope>
    <source>
        <strain evidence="2">M.16.4 / Kamchatka #3</strain>
    </source>
</reference>
<dbReference type="InterPro" id="IPR036388">
    <property type="entry name" value="WH-like_DNA-bd_sf"/>
</dbReference>
<dbReference type="HOGENOM" id="CLU_2420185_0_0_2"/>
<proteinExistence type="predicted"/>